<accession>A0A4Z0GH68</accession>
<name>A0A4Z0GH68_9BACL</name>
<dbReference type="InterPro" id="IPR003374">
    <property type="entry name" value="ApbE-like_sf"/>
</dbReference>
<gene>
    <name evidence="1" type="ORF">E4665_17545</name>
</gene>
<dbReference type="EMBL" id="SRJD01000039">
    <property type="protein sequence ID" value="TGA95771.1"/>
    <property type="molecule type" value="Genomic_DNA"/>
</dbReference>
<dbReference type="InterPro" id="IPR024932">
    <property type="entry name" value="ApbE"/>
</dbReference>
<protein>
    <recommendedName>
        <fullName evidence="3">FAD:protein FMN transferase</fullName>
    </recommendedName>
</protein>
<reference evidence="1 2" key="1">
    <citation type="journal article" date="2015" name="Int. J. Syst. Evol. Microbiol.">
        <title>Sporolactobacillus shoreae sp. nov. and Sporolactobacillus spathodeae sp. nov., two spore-forming lactic acid bacteria isolated from tree barks in Thailand.</title>
        <authorList>
            <person name="Thamacharoensuk T."/>
            <person name="Kitahara M."/>
            <person name="Ohkuma M."/>
            <person name="Thongchul N."/>
            <person name="Tanasupawat S."/>
        </authorList>
    </citation>
    <scope>NUCLEOTIDE SEQUENCE [LARGE SCALE GENOMIC DNA]</scope>
    <source>
        <strain evidence="1 2">BK92</strain>
    </source>
</reference>
<dbReference type="Proteomes" id="UP000298347">
    <property type="component" value="Unassembled WGS sequence"/>
</dbReference>
<comment type="caution">
    <text evidence="1">The sequence shown here is derived from an EMBL/GenBank/DDBJ whole genome shotgun (WGS) entry which is preliminary data.</text>
</comment>
<evidence type="ECO:0008006" key="3">
    <source>
        <dbReference type="Google" id="ProtNLM"/>
    </source>
</evidence>
<proteinExistence type="predicted"/>
<keyword evidence="2" id="KW-1185">Reference proteome</keyword>
<dbReference type="Gene3D" id="3.10.520.10">
    <property type="entry name" value="ApbE-like domains"/>
    <property type="match status" value="1"/>
</dbReference>
<dbReference type="AlphaFoldDB" id="A0A4Z0GH68"/>
<organism evidence="1 2">
    <name type="scientific">Sporolactobacillus shoreae</name>
    <dbReference type="NCBI Taxonomy" id="1465501"/>
    <lineage>
        <taxon>Bacteria</taxon>
        <taxon>Bacillati</taxon>
        <taxon>Bacillota</taxon>
        <taxon>Bacilli</taxon>
        <taxon>Bacillales</taxon>
        <taxon>Sporolactobacillaceae</taxon>
        <taxon>Sporolactobacillus</taxon>
    </lineage>
</organism>
<evidence type="ECO:0000313" key="2">
    <source>
        <dbReference type="Proteomes" id="UP000298347"/>
    </source>
</evidence>
<dbReference type="Pfam" id="PF02424">
    <property type="entry name" value="ApbE"/>
    <property type="match status" value="1"/>
</dbReference>
<dbReference type="SUPFAM" id="SSF143631">
    <property type="entry name" value="ApbE-like"/>
    <property type="match status" value="1"/>
</dbReference>
<evidence type="ECO:0000313" key="1">
    <source>
        <dbReference type="EMBL" id="TGA95771.1"/>
    </source>
</evidence>
<dbReference type="OrthoDB" id="9778595at2"/>
<sequence length="59" mass="6327">MIGLSHPRFDQVTIGKLSLSGQAGIATSSAVKRSWKSGTVRLHHIIDPRTGRPADSDCI</sequence>